<dbReference type="PANTHER" id="PTHR37809:SF1">
    <property type="entry name" value="RIBOSOMAL PROTEIN S12 METHYLTHIOTRANSFERASE ACCESSORY FACTOR YCAO"/>
    <property type="match status" value="1"/>
</dbReference>
<sequence length="410" mass="42103">MATGEAGHGVRRGGPWPVQLFTPYPAFPRLVFGRTAVRSAAFPANDAAGGQSVLIGSAAGTCEADVAARARGELTERVHNVLAGRAAASDPSGVVATHTALRRKGVPALDPLSWPELADRAEPVRETELLWVPGESLTDGGQVLVPACAVHLAHRPPAGCAAPLRPGSVGLAAHRTRDEATTHAALEILERDLVWRAWYGEGRRAAAVASGGGHGVPLRDGLAALGLSAAPLLLPGPGGTVCAVVCLHGDEGAGQSFGARAAFVSDEGTAPPTAVRAAALEALMVRWSLDTPAARAARRRLERCGWQEVDGPLEHALYAFDRQDALARLLSGDRGPARGCSTGEPAVGRLLAEHTGEDVVLVDTGAPGVPGGDAAVVRVVAPGARRLPARERPRPPSPGSTHGPPPHPLG</sequence>
<feature type="region of interest" description="Disordered" evidence="1">
    <location>
        <begin position="383"/>
        <end position="410"/>
    </location>
</feature>
<reference evidence="3 4" key="1">
    <citation type="journal article" date="2019" name="Int. J. Syst. Evol. Microbiol.">
        <title>The Global Catalogue of Microorganisms (GCM) 10K type strain sequencing project: providing services to taxonomists for standard genome sequencing and annotation.</title>
        <authorList>
            <consortium name="The Broad Institute Genomics Platform"/>
            <consortium name="The Broad Institute Genome Sequencing Center for Infectious Disease"/>
            <person name="Wu L."/>
            <person name="Ma J."/>
        </authorList>
    </citation>
    <scope>NUCLEOTIDE SEQUENCE [LARGE SCALE GENOMIC DNA]</scope>
    <source>
        <strain evidence="3 4">JCM 4788</strain>
    </source>
</reference>
<organism evidence="3 4">
    <name type="scientific">Streptomyces luteireticuli</name>
    <dbReference type="NCBI Taxonomy" id="173858"/>
    <lineage>
        <taxon>Bacteria</taxon>
        <taxon>Bacillati</taxon>
        <taxon>Actinomycetota</taxon>
        <taxon>Actinomycetes</taxon>
        <taxon>Kitasatosporales</taxon>
        <taxon>Streptomycetaceae</taxon>
        <taxon>Streptomyces</taxon>
    </lineage>
</organism>
<dbReference type="Proteomes" id="UP001500879">
    <property type="component" value="Unassembled WGS sequence"/>
</dbReference>
<evidence type="ECO:0000259" key="2">
    <source>
        <dbReference type="PROSITE" id="PS51664"/>
    </source>
</evidence>
<dbReference type="Gene3D" id="3.30.1330.230">
    <property type="match status" value="1"/>
</dbReference>
<dbReference type="PROSITE" id="PS51664">
    <property type="entry name" value="YCAO"/>
    <property type="match status" value="1"/>
</dbReference>
<evidence type="ECO:0000313" key="3">
    <source>
        <dbReference type="EMBL" id="GAA0417248.1"/>
    </source>
</evidence>
<evidence type="ECO:0000313" key="4">
    <source>
        <dbReference type="Proteomes" id="UP001500879"/>
    </source>
</evidence>
<dbReference type="InterPro" id="IPR003776">
    <property type="entry name" value="YcaO-like_dom"/>
</dbReference>
<protein>
    <recommendedName>
        <fullName evidence="2">YcaO domain-containing protein</fullName>
    </recommendedName>
</protein>
<name>A0ABN0YXF1_9ACTN</name>
<dbReference type="RefSeq" id="WP_344026890.1">
    <property type="nucleotide sequence ID" value="NZ_BAAABX010000048.1"/>
</dbReference>
<accession>A0ABN0YXF1</accession>
<dbReference type="EMBL" id="BAAABX010000048">
    <property type="protein sequence ID" value="GAA0417248.1"/>
    <property type="molecule type" value="Genomic_DNA"/>
</dbReference>
<proteinExistence type="predicted"/>
<feature type="domain" description="YcaO" evidence="2">
    <location>
        <begin position="58"/>
        <end position="410"/>
    </location>
</feature>
<gene>
    <name evidence="3" type="ORF">GCM10010357_43270</name>
</gene>
<evidence type="ECO:0000256" key="1">
    <source>
        <dbReference type="SAM" id="MobiDB-lite"/>
    </source>
</evidence>
<dbReference type="PANTHER" id="PTHR37809">
    <property type="entry name" value="RIBOSOMAL PROTEIN S12 METHYLTHIOTRANSFERASE ACCESSORY FACTOR YCAO"/>
    <property type="match status" value="1"/>
</dbReference>
<comment type="caution">
    <text evidence="3">The sequence shown here is derived from an EMBL/GenBank/DDBJ whole genome shotgun (WGS) entry which is preliminary data.</text>
</comment>
<dbReference type="Pfam" id="PF02624">
    <property type="entry name" value="YcaO"/>
    <property type="match status" value="1"/>
</dbReference>
<feature type="compositionally biased region" description="Pro residues" evidence="1">
    <location>
        <begin position="395"/>
        <end position="410"/>
    </location>
</feature>
<keyword evidence="4" id="KW-1185">Reference proteome</keyword>